<dbReference type="Gene3D" id="2.60.40.10">
    <property type="entry name" value="Immunoglobulins"/>
    <property type="match status" value="1"/>
</dbReference>
<feature type="region of interest" description="Disordered" evidence="1">
    <location>
        <begin position="890"/>
        <end position="930"/>
    </location>
</feature>
<feature type="region of interest" description="Disordered" evidence="1">
    <location>
        <begin position="1"/>
        <end position="36"/>
    </location>
</feature>
<reference evidence="3 4" key="2">
    <citation type="journal article" date="2008" name="Nature">
        <title>The Phaeodactylum genome reveals the evolutionary history of diatom genomes.</title>
        <authorList>
            <person name="Bowler C."/>
            <person name="Allen A.E."/>
            <person name="Badger J.H."/>
            <person name="Grimwood J."/>
            <person name="Jabbari K."/>
            <person name="Kuo A."/>
            <person name="Maheswari U."/>
            <person name="Martens C."/>
            <person name="Maumus F."/>
            <person name="Otillar R.P."/>
            <person name="Rayko E."/>
            <person name="Salamov A."/>
            <person name="Vandepoele K."/>
            <person name="Beszteri B."/>
            <person name="Gruber A."/>
            <person name="Heijde M."/>
            <person name="Katinka M."/>
            <person name="Mock T."/>
            <person name="Valentin K."/>
            <person name="Verret F."/>
            <person name="Berges J.A."/>
            <person name="Brownlee C."/>
            <person name="Cadoret J.P."/>
            <person name="Chiovitti A."/>
            <person name="Choi C.J."/>
            <person name="Coesel S."/>
            <person name="De Martino A."/>
            <person name="Detter J.C."/>
            <person name="Durkin C."/>
            <person name="Falciatore A."/>
            <person name="Fournet J."/>
            <person name="Haruta M."/>
            <person name="Huysman M.J."/>
            <person name="Jenkins B.D."/>
            <person name="Jiroutova K."/>
            <person name="Jorgensen R.E."/>
            <person name="Joubert Y."/>
            <person name="Kaplan A."/>
            <person name="Kroger N."/>
            <person name="Kroth P.G."/>
            <person name="La Roche J."/>
            <person name="Lindquist E."/>
            <person name="Lommer M."/>
            <person name="Martin-Jezequel V."/>
            <person name="Lopez P.J."/>
            <person name="Lucas S."/>
            <person name="Mangogna M."/>
            <person name="McGinnis K."/>
            <person name="Medlin L.K."/>
            <person name="Montsant A."/>
            <person name="Oudot-Le Secq M.P."/>
            <person name="Napoli C."/>
            <person name="Obornik M."/>
            <person name="Parker M.S."/>
            <person name="Petit J.L."/>
            <person name="Porcel B.M."/>
            <person name="Poulsen N."/>
            <person name="Robison M."/>
            <person name="Rychlewski L."/>
            <person name="Rynearson T.A."/>
            <person name="Schmutz J."/>
            <person name="Shapiro H."/>
            <person name="Siaut M."/>
            <person name="Stanley M."/>
            <person name="Sussman M.R."/>
            <person name="Taylor A.R."/>
            <person name="Vardi A."/>
            <person name="von Dassow P."/>
            <person name="Vyverman W."/>
            <person name="Willis A."/>
            <person name="Wyrwicz L.S."/>
            <person name="Rokhsar D.S."/>
            <person name="Weissenbach J."/>
            <person name="Armbrust E.V."/>
            <person name="Green B.R."/>
            <person name="Van de Peer Y."/>
            <person name="Grigoriev I.V."/>
        </authorList>
    </citation>
    <scope>NUCLEOTIDE SEQUENCE [LARGE SCALE GENOMIC DNA]</scope>
    <source>
        <strain evidence="3 4">CCMP1335</strain>
    </source>
</reference>
<feature type="region of interest" description="Disordered" evidence="1">
    <location>
        <begin position="271"/>
        <end position="298"/>
    </location>
</feature>
<feature type="region of interest" description="Disordered" evidence="1">
    <location>
        <begin position="395"/>
        <end position="449"/>
    </location>
</feature>
<feature type="compositionally biased region" description="Gly residues" evidence="1">
    <location>
        <begin position="915"/>
        <end position="930"/>
    </location>
</feature>
<reference evidence="3 4" key="1">
    <citation type="journal article" date="2004" name="Science">
        <title>The genome of the diatom Thalassiosira pseudonana: ecology, evolution, and metabolism.</title>
        <authorList>
            <person name="Armbrust E.V."/>
            <person name="Berges J.A."/>
            <person name="Bowler C."/>
            <person name="Green B.R."/>
            <person name="Martinez D."/>
            <person name="Putnam N.H."/>
            <person name="Zhou S."/>
            <person name="Allen A.E."/>
            <person name="Apt K.E."/>
            <person name="Bechner M."/>
            <person name="Brzezinski M.A."/>
            <person name="Chaal B.K."/>
            <person name="Chiovitti A."/>
            <person name="Davis A.K."/>
            <person name="Demarest M.S."/>
            <person name="Detter J.C."/>
            <person name="Glavina T."/>
            <person name="Goodstein D."/>
            <person name="Hadi M.Z."/>
            <person name="Hellsten U."/>
            <person name="Hildebrand M."/>
            <person name="Jenkins B.D."/>
            <person name="Jurka J."/>
            <person name="Kapitonov V.V."/>
            <person name="Kroger N."/>
            <person name="Lau W.W."/>
            <person name="Lane T.W."/>
            <person name="Larimer F.W."/>
            <person name="Lippmeier J.C."/>
            <person name="Lucas S."/>
            <person name="Medina M."/>
            <person name="Montsant A."/>
            <person name="Obornik M."/>
            <person name="Parker M.S."/>
            <person name="Palenik B."/>
            <person name="Pazour G.J."/>
            <person name="Richardson P.M."/>
            <person name="Rynearson T.A."/>
            <person name="Saito M.A."/>
            <person name="Schwartz D.C."/>
            <person name="Thamatrakoln K."/>
            <person name="Valentin K."/>
            <person name="Vardi A."/>
            <person name="Wilkerson F.P."/>
            <person name="Rokhsar D.S."/>
        </authorList>
    </citation>
    <scope>NUCLEOTIDE SEQUENCE [LARGE SCALE GENOMIC DNA]</scope>
    <source>
        <strain evidence="3 4">CCMP1335</strain>
    </source>
</reference>
<feature type="region of interest" description="Disordered" evidence="1">
    <location>
        <begin position="813"/>
        <end position="856"/>
    </location>
</feature>
<dbReference type="Proteomes" id="UP000001449">
    <property type="component" value="Chromosome 1"/>
</dbReference>
<dbReference type="InterPro" id="IPR013783">
    <property type="entry name" value="Ig-like_fold"/>
</dbReference>
<dbReference type="InParanoid" id="B8BSE7"/>
<organism evidence="3 4">
    <name type="scientific">Thalassiosira pseudonana</name>
    <name type="common">Marine diatom</name>
    <name type="synonym">Cyclotella nana</name>
    <dbReference type="NCBI Taxonomy" id="35128"/>
    <lineage>
        <taxon>Eukaryota</taxon>
        <taxon>Sar</taxon>
        <taxon>Stramenopiles</taxon>
        <taxon>Ochrophyta</taxon>
        <taxon>Bacillariophyta</taxon>
        <taxon>Coscinodiscophyceae</taxon>
        <taxon>Thalassiosirophycidae</taxon>
        <taxon>Thalassiosirales</taxon>
        <taxon>Thalassiosiraceae</taxon>
        <taxon>Thalassiosira</taxon>
    </lineage>
</organism>
<dbReference type="InterPro" id="IPR000535">
    <property type="entry name" value="MSP_dom"/>
</dbReference>
<feature type="compositionally biased region" description="Polar residues" evidence="1">
    <location>
        <begin position="271"/>
        <end position="285"/>
    </location>
</feature>
<feature type="compositionally biased region" description="Polar residues" evidence="1">
    <location>
        <begin position="474"/>
        <end position="485"/>
    </location>
</feature>
<dbReference type="GeneID" id="7445106"/>
<keyword evidence="4" id="KW-1185">Reference proteome</keyword>
<dbReference type="RefSeq" id="XP_002287065.1">
    <property type="nucleotide sequence ID" value="XM_002287029.1"/>
</dbReference>
<feature type="region of interest" description="Disordered" evidence="1">
    <location>
        <begin position="527"/>
        <end position="549"/>
    </location>
</feature>
<feature type="compositionally biased region" description="Polar residues" evidence="1">
    <location>
        <begin position="679"/>
        <end position="689"/>
    </location>
</feature>
<feature type="compositionally biased region" description="Polar residues" evidence="1">
    <location>
        <begin position="813"/>
        <end position="824"/>
    </location>
</feature>
<dbReference type="AlphaFoldDB" id="B8BSE7"/>
<feature type="compositionally biased region" description="Polar residues" evidence="1">
    <location>
        <begin position="892"/>
        <end position="910"/>
    </location>
</feature>
<dbReference type="InterPro" id="IPR008962">
    <property type="entry name" value="PapD-like_sf"/>
</dbReference>
<dbReference type="HOGENOM" id="CLU_314635_0_0_1"/>
<feature type="compositionally biased region" description="Polar residues" evidence="1">
    <location>
        <begin position="427"/>
        <end position="440"/>
    </location>
</feature>
<name>B8BSE7_THAPS</name>
<evidence type="ECO:0000313" key="4">
    <source>
        <dbReference type="Proteomes" id="UP000001449"/>
    </source>
</evidence>
<feature type="region of interest" description="Disordered" evidence="1">
    <location>
        <begin position="347"/>
        <end position="374"/>
    </location>
</feature>
<dbReference type="EMBL" id="CM000638">
    <property type="protein sequence ID" value="EED96706.1"/>
    <property type="molecule type" value="Genomic_DNA"/>
</dbReference>
<dbReference type="PROSITE" id="PS50202">
    <property type="entry name" value="MSP"/>
    <property type="match status" value="1"/>
</dbReference>
<gene>
    <name evidence="3" type="ORF">THAPSDRAFT_1959</name>
</gene>
<evidence type="ECO:0000259" key="2">
    <source>
        <dbReference type="PROSITE" id="PS50202"/>
    </source>
</evidence>
<evidence type="ECO:0000313" key="3">
    <source>
        <dbReference type="EMBL" id="EED96706.1"/>
    </source>
</evidence>
<feature type="region of interest" description="Disordered" evidence="1">
    <location>
        <begin position="474"/>
        <end position="503"/>
    </location>
</feature>
<feature type="region of interest" description="Disordered" evidence="1">
    <location>
        <begin position="710"/>
        <end position="733"/>
    </location>
</feature>
<dbReference type="Pfam" id="PF00635">
    <property type="entry name" value="Motile_Sperm"/>
    <property type="match status" value="1"/>
</dbReference>
<feature type="domain" description="MSP" evidence="2">
    <location>
        <begin position="38"/>
        <end position="192"/>
    </location>
</feature>
<protein>
    <recommendedName>
        <fullName evidence="2">MSP domain-containing protein</fullName>
    </recommendedName>
</protein>
<proteinExistence type="predicted"/>
<dbReference type="SUPFAM" id="SSF49354">
    <property type="entry name" value="PapD-like"/>
    <property type="match status" value="1"/>
</dbReference>
<evidence type="ECO:0000256" key="1">
    <source>
        <dbReference type="SAM" id="MobiDB-lite"/>
    </source>
</evidence>
<sequence>MTEPPSTQHHHSSTANINISKGSSHNSNHINVSQANGPITLTPSSILEFQLSPNPLSPKLPTQATFSIQNTYTTSSSSHIAYKFTTNRKNGYITRPCFGILSPGGKETVVVTLMEKARLDVLKSMADGNTSTSTSDKLRVEIYQISPSFASLFSHTNALIKNNEERMTALKTVWKDVSSGILFDQRIMKIVHCVVDGKSDGGGGAAPVVGGRSGANLRLLPGVFGTKKEVQSSGNAVNTATSVHNAISRAGGDETKEGAGNNSHFNTKTTVQTAQGASQNASNRGRTPLKSCLKSTSRSQSSDAARLFTEIEADPNSGESGAIEFIASLHNNTFTENISSHSMPMSLEMNRSRSESSDAVNLRSEMSDDGGSALSSKRQVGALFCQQQQPQLDIILRNGSDGGGSGGSSHREAAEVKNVGKDVRQGRGSNRLQSQETARPSRSRSSDALYLLMGGESETLLRYDDTKLEMQRLQQHQPSNDTMTKGKQAAPKRSPQRSRSSDAVNLMIEKHYVPNGSRGSFNVTDERVSRRHIQLQPTKSDNARARSRSNDAVSLLMEQDNNAAKMERLAKMYRLQRESDTHNLMQQNRTDYAVARNLQMPHPPKKQSFAKPIRSRSNDALKMMQEQTDMMLDYSTGSKDLNDSNSMQRSSSFDATQAFYKEAQQQRIPTDTNRRQPAIHQSSPRSNSCDELQALSEHYNANELHLQHKTISSRRGREVNKCASIRPTRSSSSDALQLMENMRRASDRIAMKRPTRSSSSDAVQLMENMRRASDGIAMKRPTRSSSSDAVQLMENMRRSSDGIAMNQRIQHQFQDQSACSTTKQPPVRSGSRDATKMTFANGMPTTGGFEAKNSSTRCLTGSETGFGHSAEVPVESKTVVMRVATKDCRDANNVQSYQPRRRQSTSLLQEDSSRGGRGSFLGGLFGSRRQ</sequence>
<feature type="compositionally biased region" description="Basic and acidic residues" evidence="1">
    <location>
        <begin position="409"/>
        <end position="425"/>
    </location>
</feature>
<dbReference type="PaxDb" id="35128-Thaps1959"/>
<accession>B8BSE7</accession>
<feature type="region of interest" description="Disordered" evidence="1">
    <location>
        <begin position="665"/>
        <end position="689"/>
    </location>
</feature>
<dbReference type="KEGG" id="tps:THAPSDRAFT_1959"/>